<dbReference type="GO" id="GO:0015937">
    <property type="term" value="P:coenzyme A biosynthetic process"/>
    <property type="evidence" value="ECO:0007669"/>
    <property type="project" value="TreeGrafter"/>
</dbReference>
<name>T1YTB2_HERMU</name>
<dbReference type="PANTHER" id="PTHR10695">
    <property type="entry name" value="DEPHOSPHO-COA KINASE-RELATED"/>
    <property type="match status" value="1"/>
</dbReference>
<evidence type="ECO:0000313" key="2">
    <source>
        <dbReference type="EMBL" id="AGU68185.1"/>
    </source>
</evidence>
<dbReference type="NCBIfam" id="TIGR00125">
    <property type="entry name" value="cyt_tran_rel"/>
    <property type="match status" value="1"/>
</dbReference>
<organism evidence="2">
    <name type="scientific">Herpetomonas muscarum</name>
    <dbReference type="NCBI Taxonomy" id="5718"/>
    <lineage>
        <taxon>Eukaryota</taxon>
        <taxon>Discoba</taxon>
        <taxon>Euglenozoa</taxon>
        <taxon>Kinetoplastea</taxon>
        <taxon>Metakinetoplastina</taxon>
        <taxon>Trypanosomatida</taxon>
        <taxon>Trypanosomatidae</taxon>
        <taxon>Herpetomonas</taxon>
    </lineage>
</organism>
<dbReference type="InterPro" id="IPR014729">
    <property type="entry name" value="Rossmann-like_a/b/a_fold"/>
</dbReference>
<dbReference type="InterPro" id="IPR004821">
    <property type="entry name" value="Cyt_trans-like"/>
</dbReference>
<dbReference type="GO" id="GO:0004140">
    <property type="term" value="F:dephospho-CoA kinase activity"/>
    <property type="evidence" value="ECO:0007669"/>
    <property type="project" value="TreeGrafter"/>
</dbReference>
<dbReference type="EMBL" id="KF160220">
    <property type="protein sequence ID" value="AGU68185.1"/>
    <property type="molecule type" value="Genomic_DNA"/>
</dbReference>
<keyword evidence="2" id="KW-0548">Nucleotidyltransferase</keyword>
<proteinExistence type="predicted"/>
<dbReference type="NCBIfam" id="NF001985">
    <property type="entry name" value="PRK00777.1"/>
    <property type="match status" value="1"/>
</dbReference>
<dbReference type="GO" id="GO:0004595">
    <property type="term" value="F:pantetheine-phosphate adenylyltransferase activity"/>
    <property type="evidence" value="ECO:0007669"/>
    <property type="project" value="UniProtKB-EC"/>
</dbReference>
<accession>T1YTB2</accession>
<dbReference type="SUPFAM" id="SSF52374">
    <property type="entry name" value="Nucleotidylyl transferase"/>
    <property type="match status" value="1"/>
</dbReference>
<evidence type="ECO:0000259" key="1">
    <source>
        <dbReference type="Pfam" id="PF01467"/>
    </source>
</evidence>
<dbReference type="PANTHER" id="PTHR10695:SF46">
    <property type="entry name" value="BIFUNCTIONAL COENZYME A SYNTHASE-RELATED"/>
    <property type="match status" value="1"/>
</dbReference>
<dbReference type="Gene3D" id="3.40.50.620">
    <property type="entry name" value="HUPs"/>
    <property type="match status" value="1"/>
</dbReference>
<dbReference type="Pfam" id="PF01467">
    <property type="entry name" value="CTP_transf_like"/>
    <property type="match status" value="1"/>
</dbReference>
<keyword evidence="2" id="KW-0808">Transferase</keyword>
<sequence length="304" mass="32138">MMRALYLSTARAADVNTKLVLFAATNQLLTSVGDVASTAAAGSPGAASVEGLDVFLHVHDNCRSTFLYHAQRMYGAAVAVSPTLHMDVIPIRTEVPLSTAQASDGEADDPELLKALYVAATEGFSAARQGAPIECYTADAMRAAAAAGGFNPVYKYVAVGGTFDHLHAGHKLLLTTAALHATEKLRCGITGDELLVKKKFAEKLQPIEERTKAAESFLRRIRPDLTLELAAISDVSGGTDTIPDVEALTVSPETERSLSIINDLRAKNGGLAPLVGVPIPYVTAPDGRVISSTEIRQRSVEAVQ</sequence>
<protein>
    <submittedName>
        <fullName evidence="2">Pantetheine-phosphate adenylyltransferase</fullName>
        <ecNumber evidence="2">2.7.7.3</ecNumber>
    </submittedName>
</protein>
<dbReference type="EC" id="2.7.7.3" evidence="2"/>
<feature type="domain" description="Cytidyltransferase-like" evidence="1">
    <location>
        <begin position="159"/>
        <end position="298"/>
    </location>
</feature>
<dbReference type="AlphaFoldDB" id="T1YTB2"/>
<reference evidence="2" key="1">
    <citation type="journal article" date="2013" name="PLoS ONE">
        <title>Biosynthesis of vitamins and cofactors in bacterium-harbouring trypanosomatids depends on the symbiotic association as revealed by genomic analyses.</title>
        <authorList>
            <person name="Klein C.C."/>
            <person name="Alves J.M."/>
            <person name="Serrano M.G."/>
            <person name="Buck G.A."/>
            <person name="Vasconcelos A.T."/>
            <person name="Sagot M.F."/>
            <person name="Teixeira M.M."/>
            <person name="Camargo E.P."/>
            <person name="Motta M.C."/>
        </authorList>
    </citation>
    <scope>NUCLEOTIDE SEQUENCE</scope>
    <source>
        <strain evidence="2">TCC001E</strain>
    </source>
</reference>